<protein>
    <submittedName>
        <fullName evidence="2">Carbon-nitrogen hydrolase family protein</fullName>
    </submittedName>
</protein>
<keyword evidence="2" id="KW-0378">Hydrolase</keyword>
<feature type="domain" description="CN hydrolase" evidence="1">
    <location>
        <begin position="4"/>
        <end position="238"/>
    </location>
</feature>
<evidence type="ECO:0000313" key="3">
    <source>
        <dbReference type="Proteomes" id="UP000460298"/>
    </source>
</evidence>
<dbReference type="PROSITE" id="PS50263">
    <property type="entry name" value="CN_HYDROLASE"/>
    <property type="match status" value="1"/>
</dbReference>
<dbReference type="GO" id="GO:0016787">
    <property type="term" value="F:hydrolase activity"/>
    <property type="evidence" value="ECO:0007669"/>
    <property type="project" value="UniProtKB-KW"/>
</dbReference>
<organism evidence="2 3">
    <name type="scientific">Leptonema illini</name>
    <dbReference type="NCBI Taxonomy" id="183"/>
    <lineage>
        <taxon>Bacteria</taxon>
        <taxon>Pseudomonadati</taxon>
        <taxon>Spirochaetota</taxon>
        <taxon>Spirochaetia</taxon>
        <taxon>Leptospirales</taxon>
        <taxon>Leptospiraceae</taxon>
        <taxon>Leptonema</taxon>
    </lineage>
</organism>
<evidence type="ECO:0000259" key="1">
    <source>
        <dbReference type="PROSITE" id="PS50263"/>
    </source>
</evidence>
<dbReference type="PANTHER" id="PTHR23088:SF27">
    <property type="entry name" value="DEAMINATED GLUTATHIONE AMIDASE"/>
    <property type="match status" value="1"/>
</dbReference>
<dbReference type="Pfam" id="PF00795">
    <property type="entry name" value="CN_hydrolase"/>
    <property type="match status" value="1"/>
</dbReference>
<dbReference type="Gene3D" id="3.60.110.10">
    <property type="entry name" value="Carbon-nitrogen hydrolase"/>
    <property type="match status" value="1"/>
</dbReference>
<dbReference type="Proteomes" id="UP000460298">
    <property type="component" value="Unassembled WGS sequence"/>
</dbReference>
<dbReference type="RefSeq" id="WP_002773972.1">
    <property type="nucleotide sequence ID" value="NZ_JQDG01000017.1"/>
</dbReference>
<dbReference type="AlphaFoldDB" id="A0A833M092"/>
<name>A0A833M092_9LEPT</name>
<gene>
    <name evidence="2" type="ORF">F9K24_00420</name>
</gene>
<dbReference type="InterPro" id="IPR003010">
    <property type="entry name" value="C-N_Hydrolase"/>
</dbReference>
<dbReference type="CDD" id="cd07197">
    <property type="entry name" value="nitrilase"/>
    <property type="match status" value="1"/>
</dbReference>
<dbReference type="EMBL" id="WBUI01000001">
    <property type="protein sequence ID" value="KAB2935225.1"/>
    <property type="molecule type" value="Genomic_DNA"/>
</dbReference>
<reference evidence="2 3" key="1">
    <citation type="submission" date="2019-10" db="EMBL/GenBank/DDBJ databases">
        <title>Extracellular Electron Transfer in a Candidatus Methanoperedens spp. Enrichment Culture.</title>
        <authorList>
            <person name="Berger S."/>
            <person name="Rangel Shaw D."/>
            <person name="Berben T."/>
            <person name="In 'T Zandt M."/>
            <person name="Frank J."/>
            <person name="Reimann J."/>
            <person name="Jetten M.S.M."/>
            <person name="Welte C.U."/>
        </authorList>
    </citation>
    <scope>NUCLEOTIDE SEQUENCE [LARGE SCALE GENOMIC DNA]</scope>
    <source>
        <strain evidence="2">SB12</strain>
    </source>
</reference>
<dbReference type="SUPFAM" id="SSF56317">
    <property type="entry name" value="Carbon-nitrogen hydrolase"/>
    <property type="match status" value="1"/>
</dbReference>
<evidence type="ECO:0000313" key="2">
    <source>
        <dbReference type="EMBL" id="KAB2935225.1"/>
    </source>
</evidence>
<accession>A0A833M092</accession>
<dbReference type="InterPro" id="IPR036526">
    <property type="entry name" value="C-N_Hydrolase_sf"/>
</dbReference>
<proteinExistence type="predicted"/>
<dbReference type="OrthoDB" id="337992at2"/>
<sequence length="239" mass="27077">MGLVKVTIFQKLLSDGLNLATFKKLAAVKSDFLLLPEYFFADGSVKDPRDLKEKTKFALDWLVKLNSSYRGVIIGGSVVLEENGHLYNATPVISGGQIVDWYRKRHLTENEKKFLTPGNDAGIFMLGGHRFGVLICNDVRHRPYFDELAEQDVRLIFSVFNSPFREESVDEKFQRDEELFCLPARENRQCIAKCCSTGEIMGHRVQGRSLVVTPQGISWRVPPAEESQQILKTVIVQTP</sequence>
<dbReference type="PANTHER" id="PTHR23088">
    <property type="entry name" value="NITRILASE-RELATED"/>
    <property type="match status" value="1"/>
</dbReference>
<comment type="caution">
    <text evidence="2">The sequence shown here is derived from an EMBL/GenBank/DDBJ whole genome shotgun (WGS) entry which is preliminary data.</text>
</comment>